<comment type="caution">
    <text evidence="7">The sequence shown here is derived from an EMBL/GenBank/DDBJ whole genome shotgun (WGS) entry which is preliminary data.</text>
</comment>
<dbReference type="SUPFAM" id="SSF53383">
    <property type="entry name" value="PLP-dependent transferases"/>
    <property type="match status" value="1"/>
</dbReference>
<dbReference type="GO" id="GO:0008483">
    <property type="term" value="F:transaminase activity"/>
    <property type="evidence" value="ECO:0007669"/>
    <property type="project" value="UniProtKB-KW"/>
</dbReference>
<comment type="cofactor">
    <cofactor evidence="1 6">
        <name>pyridoxal 5'-phosphate</name>
        <dbReference type="ChEBI" id="CHEBI:597326"/>
    </cofactor>
</comment>
<evidence type="ECO:0000313" key="7">
    <source>
        <dbReference type="EMBL" id="GAA2581705.1"/>
    </source>
</evidence>
<dbReference type="EMBL" id="BAAATD010000001">
    <property type="protein sequence ID" value="GAA2581705.1"/>
    <property type="molecule type" value="Genomic_DNA"/>
</dbReference>
<keyword evidence="7" id="KW-0032">Aminotransferase</keyword>
<evidence type="ECO:0000256" key="4">
    <source>
        <dbReference type="ARBA" id="ARBA00022898"/>
    </source>
</evidence>
<dbReference type="PROSITE" id="PS00392">
    <property type="entry name" value="DDC_GAD_HDC_YDC"/>
    <property type="match status" value="1"/>
</dbReference>
<keyword evidence="5 6" id="KW-0456">Lyase</keyword>
<dbReference type="InterPro" id="IPR021115">
    <property type="entry name" value="Pyridoxal-P_BS"/>
</dbReference>
<reference evidence="7 8" key="1">
    <citation type="journal article" date="2019" name="Int. J. Syst. Evol. Microbiol.">
        <title>The Global Catalogue of Microorganisms (GCM) 10K type strain sequencing project: providing services to taxonomists for standard genome sequencing and annotation.</title>
        <authorList>
            <consortium name="The Broad Institute Genomics Platform"/>
            <consortium name="The Broad Institute Genome Sequencing Center for Infectious Disease"/>
            <person name="Wu L."/>
            <person name="Ma J."/>
        </authorList>
    </citation>
    <scope>NUCLEOTIDE SEQUENCE [LARGE SCALE GENOMIC DNA]</scope>
    <source>
        <strain evidence="7 8">JCM 6833</strain>
    </source>
</reference>
<dbReference type="RefSeq" id="WP_344538558.1">
    <property type="nucleotide sequence ID" value="NZ_BAAATD010000001.1"/>
</dbReference>
<proteinExistence type="inferred from homology"/>
<evidence type="ECO:0000256" key="1">
    <source>
        <dbReference type="ARBA" id="ARBA00001933"/>
    </source>
</evidence>
<protein>
    <submittedName>
        <fullName evidence="7">Aminotransferase class V-fold PLP-dependent enzyme</fullName>
    </submittedName>
</protein>
<dbReference type="Gene3D" id="3.40.640.10">
    <property type="entry name" value="Type I PLP-dependent aspartate aminotransferase-like (Major domain)"/>
    <property type="match status" value="1"/>
</dbReference>
<dbReference type="InterPro" id="IPR015424">
    <property type="entry name" value="PyrdxlP-dep_Trfase"/>
</dbReference>
<keyword evidence="8" id="KW-1185">Reference proteome</keyword>
<evidence type="ECO:0000256" key="3">
    <source>
        <dbReference type="ARBA" id="ARBA00022793"/>
    </source>
</evidence>
<dbReference type="Pfam" id="PF00282">
    <property type="entry name" value="Pyridoxal_deC"/>
    <property type="match status" value="1"/>
</dbReference>
<dbReference type="PANTHER" id="PTHR11999:SF70">
    <property type="entry name" value="MIP05841P"/>
    <property type="match status" value="1"/>
</dbReference>
<organism evidence="7 8">
    <name type="scientific">Actinomadura fulvescens</name>
    <dbReference type="NCBI Taxonomy" id="46160"/>
    <lineage>
        <taxon>Bacteria</taxon>
        <taxon>Bacillati</taxon>
        <taxon>Actinomycetota</taxon>
        <taxon>Actinomycetes</taxon>
        <taxon>Streptosporangiales</taxon>
        <taxon>Thermomonosporaceae</taxon>
        <taxon>Actinomadura</taxon>
    </lineage>
</organism>
<keyword evidence="3" id="KW-0210">Decarboxylase</keyword>
<accession>A0ABN3PJ35</accession>
<sequence length="469" mass="49948">MHQLDRKLARLVFDECRRQLSLDEVPLKTGGDRDRLAERLAGLIGPSGNDPEAVLSVFLRDIAPAIIACDTPRFMAFVSCVPSKTSILFDMLVSCFTLHGISWLEAAGPVAAENQALRVLADAAGLPAGAGGCFVSGGSSGNLSALLVARDTGLSRRGAQGAQGTQRTRPKVALAAEAHISVSKALHLLGMEPLLVPTAGHRLTGRELQAALAREPHAGDVVAVVATAGTTNGGLVDDLAGVAEVARRHGLWFHVDAAYGGAGLFAPTVRGLFDGIEQADSVVIDPHKWLFSPFDCAALLYRDPPMANAVHTQRASYLDAIHDDANGVWNPSDYAHHLTRRARGLPLWFGLAVHGTDAYRDGIENTLTMARYAADRVAGAEGLTLVCEPELSVVLFQRDGWGMDDYENWSARLLADQVAFVLPTSWDGEPVARLCFVHPDTTKQLVDEVISTIAPALDGVSGAHVLIDD</sequence>
<dbReference type="Proteomes" id="UP001501509">
    <property type="component" value="Unassembled WGS sequence"/>
</dbReference>
<comment type="similarity">
    <text evidence="2 6">Belongs to the group II decarboxylase family.</text>
</comment>
<dbReference type="InterPro" id="IPR002129">
    <property type="entry name" value="PyrdxlP-dep_de-COase"/>
</dbReference>
<evidence type="ECO:0000313" key="8">
    <source>
        <dbReference type="Proteomes" id="UP001501509"/>
    </source>
</evidence>
<evidence type="ECO:0000256" key="2">
    <source>
        <dbReference type="ARBA" id="ARBA00009533"/>
    </source>
</evidence>
<keyword evidence="7" id="KW-0808">Transferase</keyword>
<keyword evidence="4 6" id="KW-0663">Pyridoxal phosphate</keyword>
<dbReference type="Gene3D" id="3.90.1150.10">
    <property type="entry name" value="Aspartate Aminotransferase, domain 1"/>
    <property type="match status" value="1"/>
</dbReference>
<gene>
    <name evidence="7" type="ORF">GCM10010411_12990</name>
</gene>
<dbReference type="InterPro" id="IPR015421">
    <property type="entry name" value="PyrdxlP-dep_Trfase_major"/>
</dbReference>
<name>A0ABN3PJ35_9ACTN</name>
<evidence type="ECO:0000256" key="5">
    <source>
        <dbReference type="ARBA" id="ARBA00023239"/>
    </source>
</evidence>
<dbReference type="InterPro" id="IPR010977">
    <property type="entry name" value="Aromatic_deC"/>
</dbReference>
<evidence type="ECO:0000256" key="6">
    <source>
        <dbReference type="RuleBase" id="RU000382"/>
    </source>
</evidence>
<dbReference type="PANTHER" id="PTHR11999">
    <property type="entry name" value="GROUP II PYRIDOXAL-5-PHOSPHATE DECARBOXYLASE"/>
    <property type="match status" value="1"/>
</dbReference>
<dbReference type="InterPro" id="IPR015422">
    <property type="entry name" value="PyrdxlP-dep_Trfase_small"/>
</dbReference>